<comment type="similarity">
    <text evidence="1">Belongs to the protein phosphatase inhibitor 2 family.</text>
</comment>
<sequence>MSSKSQCSSISVLNMTQNSKLEKKLRFNEENIQQTHHPVQKDYGFIAIPEAKTPFPRHGDPISAEDLRKRLQESLDRANRMMLNDNTDDERSFNMDELQTPLASLDFEDQERRRSEFYKKRKKFYQSEYIIAQQKSMSTEMPEPGPSIGENWRIVNNDGNYSLPSTFNSFINNNRQSTVNYETLREIAEQMSSSSEQFI</sequence>
<dbReference type="GO" id="GO:0009966">
    <property type="term" value="P:regulation of signal transduction"/>
    <property type="evidence" value="ECO:0007669"/>
    <property type="project" value="InterPro"/>
</dbReference>
<reference evidence="2 3" key="1">
    <citation type="journal article" date="2015" name="Nat. Commun.">
        <title>Lucilia cuprina genome unlocks parasitic fly biology to underpin future interventions.</title>
        <authorList>
            <person name="Anstead C.A."/>
            <person name="Korhonen P.K."/>
            <person name="Young N.D."/>
            <person name="Hall R.S."/>
            <person name="Jex A.R."/>
            <person name="Murali S.C."/>
            <person name="Hughes D.S."/>
            <person name="Lee S.F."/>
            <person name="Perry T."/>
            <person name="Stroehlein A.J."/>
            <person name="Ansell B.R."/>
            <person name="Breugelmans B."/>
            <person name="Hofmann A."/>
            <person name="Qu J."/>
            <person name="Dugan S."/>
            <person name="Lee S.L."/>
            <person name="Chao H."/>
            <person name="Dinh H."/>
            <person name="Han Y."/>
            <person name="Doddapaneni H.V."/>
            <person name="Worley K.C."/>
            <person name="Muzny D.M."/>
            <person name="Ioannidis P."/>
            <person name="Waterhouse R.M."/>
            <person name="Zdobnov E.M."/>
            <person name="James P.J."/>
            <person name="Bagnall N.H."/>
            <person name="Kotze A.C."/>
            <person name="Gibbs R.A."/>
            <person name="Richards S."/>
            <person name="Batterham P."/>
            <person name="Gasser R.B."/>
        </authorList>
    </citation>
    <scope>NUCLEOTIDE SEQUENCE [LARGE SCALE GENOMIC DNA]</scope>
    <source>
        <strain evidence="2 3">LS</strain>
        <tissue evidence="2">Full body</tissue>
    </source>
</reference>
<dbReference type="Proteomes" id="UP000037069">
    <property type="component" value="Unassembled WGS sequence"/>
</dbReference>
<dbReference type="OrthoDB" id="8055880at2759"/>
<keyword evidence="3" id="KW-1185">Reference proteome</keyword>
<protein>
    <submittedName>
        <fullName evidence="2">Uncharacterized protein</fullName>
    </submittedName>
</protein>
<dbReference type="STRING" id="7375.A0A0L0CLY8"/>
<dbReference type="EMBL" id="JRES01000310">
    <property type="protein sequence ID" value="KNC32449.1"/>
    <property type="molecule type" value="Genomic_DNA"/>
</dbReference>
<dbReference type="GO" id="GO:0004864">
    <property type="term" value="F:protein phosphatase inhibitor activity"/>
    <property type="evidence" value="ECO:0007669"/>
    <property type="project" value="InterPro"/>
</dbReference>
<proteinExistence type="inferred from homology"/>
<evidence type="ECO:0000256" key="1">
    <source>
        <dbReference type="ARBA" id="ARBA00005472"/>
    </source>
</evidence>
<accession>A0A0L0CLY8</accession>
<comment type="caution">
    <text evidence="2">The sequence shown here is derived from an EMBL/GenBank/DDBJ whole genome shotgun (WGS) entry which is preliminary data.</text>
</comment>
<dbReference type="Gene3D" id="6.10.250.1050">
    <property type="match status" value="1"/>
</dbReference>
<dbReference type="AlphaFoldDB" id="A0A0L0CLY8"/>
<dbReference type="Pfam" id="PF04979">
    <property type="entry name" value="IPP-2"/>
    <property type="match status" value="1"/>
</dbReference>
<name>A0A0L0CLY8_LUCCU</name>
<gene>
    <name evidence="2" type="ORF">FF38_05022</name>
</gene>
<organism evidence="2 3">
    <name type="scientific">Lucilia cuprina</name>
    <name type="common">Green bottle fly</name>
    <name type="synonym">Australian sheep blowfly</name>
    <dbReference type="NCBI Taxonomy" id="7375"/>
    <lineage>
        <taxon>Eukaryota</taxon>
        <taxon>Metazoa</taxon>
        <taxon>Ecdysozoa</taxon>
        <taxon>Arthropoda</taxon>
        <taxon>Hexapoda</taxon>
        <taxon>Insecta</taxon>
        <taxon>Pterygota</taxon>
        <taxon>Neoptera</taxon>
        <taxon>Endopterygota</taxon>
        <taxon>Diptera</taxon>
        <taxon>Brachycera</taxon>
        <taxon>Muscomorpha</taxon>
        <taxon>Oestroidea</taxon>
        <taxon>Calliphoridae</taxon>
        <taxon>Luciliinae</taxon>
        <taxon>Lucilia</taxon>
    </lineage>
</organism>
<evidence type="ECO:0000313" key="3">
    <source>
        <dbReference type="Proteomes" id="UP000037069"/>
    </source>
</evidence>
<dbReference type="InterPro" id="IPR007062">
    <property type="entry name" value="PPI-2"/>
</dbReference>
<evidence type="ECO:0000313" key="2">
    <source>
        <dbReference type="EMBL" id="KNC32449.1"/>
    </source>
</evidence>